<dbReference type="CDD" id="cd21154">
    <property type="entry name" value="PUA_MJ1432-like"/>
    <property type="match status" value="1"/>
</dbReference>
<accession>A0A3R9R021</accession>
<dbReference type="Proteomes" id="UP000277582">
    <property type="component" value="Unassembled WGS sequence"/>
</dbReference>
<dbReference type="PANTHER" id="PTHR22798:SF0">
    <property type="entry name" value="MALIGNANT T-CELL-AMPLIFIED SEQUENCE 1"/>
    <property type="match status" value="1"/>
</dbReference>
<dbReference type="RefSeq" id="WP_125670387.1">
    <property type="nucleotide sequence ID" value="NZ_RCOS01000027.1"/>
</dbReference>
<dbReference type="GO" id="GO:0001731">
    <property type="term" value="P:formation of translation preinitiation complex"/>
    <property type="evidence" value="ECO:0007669"/>
    <property type="project" value="TreeGrafter"/>
</dbReference>
<dbReference type="AlphaFoldDB" id="A0A3R9R021"/>
<dbReference type="InterPro" id="IPR015947">
    <property type="entry name" value="PUA-like_sf"/>
</dbReference>
<organism evidence="2 4">
    <name type="scientific">Candidatus Methanodesulfokora washburnensis</name>
    <dbReference type="NCBI Taxonomy" id="2478471"/>
    <lineage>
        <taxon>Archaea</taxon>
        <taxon>Thermoproteota</taxon>
        <taxon>Candidatus Korarchaeia</taxon>
        <taxon>Candidatus Korarchaeia incertae sedis</taxon>
        <taxon>Candidatus Methanodesulfokora</taxon>
    </lineage>
</organism>
<name>A0A3R9R021_9CREN</name>
<dbReference type="OrthoDB" id="27972at2157"/>
<evidence type="ECO:0000259" key="1">
    <source>
        <dbReference type="SMART" id="SM00359"/>
    </source>
</evidence>
<keyword evidence="4" id="KW-1185">Reference proteome</keyword>
<dbReference type="Pfam" id="PF01472">
    <property type="entry name" value="PUA"/>
    <property type="match status" value="1"/>
</dbReference>
<reference evidence="3 5" key="2">
    <citation type="journal article" date="2019" name="Nat. Microbiol.">
        <title>Wide diversity of methane and short-chain alkane metabolisms in uncultured archaea.</title>
        <authorList>
            <person name="Borrel G."/>
            <person name="Adam P.S."/>
            <person name="McKay L.J."/>
            <person name="Chen L.X."/>
            <person name="Sierra-Garcia I.N."/>
            <person name="Sieber C.M."/>
            <person name="Letourneur Q."/>
            <person name="Ghozlane A."/>
            <person name="Andersen G.L."/>
            <person name="Li W.J."/>
            <person name="Hallam S.J."/>
            <person name="Muyzer G."/>
            <person name="de Oliveira V.M."/>
            <person name="Inskeep W.P."/>
            <person name="Banfield J.F."/>
            <person name="Gribaldo S."/>
        </authorList>
    </citation>
    <scope>NUCLEOTIDE SEQUENCE [LARGE SCALE GENOMIC DNA]</scope>
    <source>
        <strain evidence="3">NM4</strain>
    </source>
</reference>
<dbReference type="GO" id="GO:0003723">
    <property type="term" value="F:RNA binding"/>
    <property type="evidence" value="ECO:0007669"/>
    <property type="project" value="InterPro"/>
</dbReference>
<reference evidence="2 4" key="1">
    <citation type="submission" date="2018-10" db="EMBL/GenBank/DDBJ databases">
        <title>Co-occurring genomic capacity for anaerobic methane metabolism and dissimilatory sulfite reduction discovered in the Korarchaeota.</title>
        <authorList>
            <person name="Mckay L.J."/>
            <person name="Dlakic M."/>
            <person name="Fields M.W."/>
            <person name="Delmont T.O."/>
            <person name="Eren A.M."/>
            <person name="Jay Z.J."/>
            <person name="Klingelsmith K.B."/>
            <person name="Rusch D.B."/>
            <person name="Inskeep W.P."/>
        </authorList>
    </citation>
    <scope>NUCLEOTIDE SEQUENCE [LARGE SCALE GENOMIC DNA]</scope>
    <source>
        <strain evidence="2 4">MDKW</strain>
    </source>
</reference>
<gene>
    <name evidence="2" type="ORF">D6D85_01965</name>
    <name evidence="3" type="ORF">EF810_07605</name>
</gene>
<dbReference type="Pfam" id="PF09183">
    <property type="entry name" value="DUF1947"/>
    <property type="match status" value="1"/>
</dbReference>
<dbReference type="InterPro" id="IPR002478">
    <property type="entry name" value="PUA"/>
</dbReference>
<dbReference type="InterPro" id="IPR022430">
    <property type="entry name" value="CHP03684"/>
</dbReference>
<evidence type="ECO:0000313" key="3">
    <source>
        <dbReference type="EMBL" id="RZN58313.1"/>
    </source>
</evidence>
<feature type="domain" description="PUA" evidence="1">
    <location>
        <begin position="80"/>
        <end position="153"/>
    </location>
</feature>
<dbReference type="SUPFAM" id="SSF88697">
    <property type="entry name" value="PUA domain-like"/>
    <property type="match status" value="1"/>
</dbReference>
<dbReference type="PROSITE" id="PS50890">
    <property type="entry name" value="PUA"/>
    <property type="match status" value="1"/>
</dbReference>
<dbReference type="SMART" id="SM00359">
    <property type="entry name" value="PUA"/>
    <property type="match status" value="1"/>
</dbReference>
<dbReference type="EMBL" id="RCOS01000027">
    <property type="protein sequence ID" value="RSN77773.1"/>
    <property type="molecule type" value="Genomic_DNA"/>
</dbReference>
<dbReference type="InterPro" id="IPR015266">
    <property type="entry name" value="DUF1947"/>
</dbReference>
<dbReference type="PANTHER" id="PTHR22798">
    <property type="entry name" value="MCT-1 PROTEIN"/>
    <property type="match status" value="1"/>
</dbReference>
<dbReference type="EMBL" id="RXII01000120">
    <property type="protein sequence ID" value="RZN58313.1"/>
    <property type="molecule type" value="Genomic_DNA"/>
</dbReference>
<evidence type="ECO:0000313" key="4">
    <source>
        <dbReference type="Proteomes" id="UP000277582"/>
    </source>
</evidence>
<dbReference type="PIRSF" id="PIRSF005067">
    <property type="entry name" value="Tma_RNA-bind_prd"/>
    <property type="match status" value="1"/>
</dbReference>
<dbReference type="Gene3D" id="3.10.450.120">
    <property type="entry name" value="Pre-PUA domain, domain 1"/>
    <property type="match status" value="1"/>
</dbReference>
<dbReference type="Proteomes" id="UP000316217">
    <property type="component" value="Unassembled WGS sequence"/>
</dbReference>
<evidence type="ECO:0000313" key="5">
    <source>
        <dbReference type="Proteomes" id="UP000316217"/>
    </source>
</evidence>
<dbReference type="NCBIfam" id="TIGR03684">
    <property type="entry name" value="arCOG00985"/>
    <property type="match status" value="1"/>
</dbReference>
<sequence length="168" mass="19026">MEKLRKYKISTKESKGIIDDAMSRYPQLSSLITKRKTSLEVVDLGEAFVYLYNGLPVLVRKENFLIPFIGIIDKYGLDIPKITVDLGAVKFILNGADVMGPGVKDVDERIKEGDIVRVVAEEYNKTIALGISLRNSDKIKERGKSVRNIHHLGDRIWKSIREHITSDK</sequence>
<evidence type="ECO:0000313" key="2">
    <source>
        <dbReference type="EMBL" id="RSN77773.1"/>
    </source>
</evidence>
<dbReference type="InterPro" id="IPR016437">
    <property type="entry name" value="MCT-1/Tma20"/>
</dbReference>
<comment type="caution">
    <text evidence="2">The sequence shown here is derived from an EMBL/GenBank/DDBJ whole genome shotgun (WGS) entry which is preliminary data.</text>
</comment>
<dbReference type="NCBIfam" id="TIGR00451">
    <property type="entry name" value="unchar_dom_2"/>
    <property type="match status" value="1"/>
</dbReference>
<protein>
    <submittedName>
        <fullName evidence="2">DUF1947 domain-containing protein</fullName>
    </submittedName>
</protein>
<dbReference type="InterPro" id="IPR004521">
    <property type="entry name" value="Uncharacterised_CHP00451"/>
</dbReference>
<proteinExistence type="predicted"/>
<dbReference type="InterPro" id="IPR036974">
    <property type="entry name" value="PUA_sf"/>
</dbReference>
<dbReference type="Gene3D" id="2.30.130.10">
    <property type="entry name" value="PUA domain"/>
    <property type="match status" value="1"/>
</dbReference>